<dbReference type="Gene3D" id="1.10.1740.10">
    <property type="match status" value="1"/>
</dbReference>
<organism evidence="8 9">
    <name type="scientific">Candidatus Faecivivens stercoripullorum</name>
    <dbReference type="NCBI Taxonomy" id="2840805"/>
    <lineage>
        <taxon>Bacteria</taxon>
        <taxon>Bacillati</taxon>
        <taxon>Bacillota</taxon>
        <taxon>Clostridia</taxon>
        <taxon>Eubacteriales</taxon>
        <taxon>Oscillospiraceae</taxon>
        <taxon>Oscillospiraceae incertae sedis</taxon>
        <taxon>Candidatus Faecivivens</taxon>
    </lineage>
</organism>
<reference evidence="8" key="2">
    <citation type="journal article" date="2021" name="PeerJ">
        <title>Extensive microbial diversity within the chicken gut microbiome revealed by metagenomics and culture.</title>
        <authorList>
            <person name="Gilroy R."/>
            <person name="Ravi A."/>
            <person name="Getino M."/>
            <person name="Pursley I."/>
            <person name="Horton D.L."/>
            <person name="Alikhan N.F."/>
            <person name="Baker D."/>
            <person name="Gharbi K."/>
            <person name="Hall N."/>
            <person name="Watson M."/>
            <person name="Adriaenssens E.M."/>
            <person name="Foster-Nyarko E."/>
            <person name="Jarju S."/>
            <person name="Secka A."/>
            <person name="Antonio M."/>
            <person name="Oren A."/>
            <person name="Chaudhuri R.R."/>
            <person name="La Ragione R."/>
            <person name="Hildebrand F."/>
            <person name="Pallen M.J."/>
        </authorList>
    </citation>
    <scope>NUCLEOTIDE SEQUENCE</scope>
    <source>
        <strain evidence="8">ChiBcec7-5410</strain>
    </source>
</reference>
<sequence length="164" mass="19233">MIDSYIRQYGGKLYGLCRTLCASEADADDLYQETWLKVIRYYDRYDPSREFEPWLTKICVNTYRSTLRRIIRSPVFPFHTNEEKDAAMEKLAAPEKEDYSALYAAIDRLPEKLRVTVILFYFRDMDITSVSAVLGMPVGTVKSRLHKARKLLKEVLDNETDLRF</sequence>
<dbReference type="GO" id="GO:0006352">
    <property type="term" value="P:DNA-templated transcription initiation"/>
    <property type="evidence" value="ECO:0007669"/>
    <property type="project" value="InterPro"/>
</dbReference>
<dbReference type="InterPro" id="IPR039425">
    <property type="entry name" value="RNA_pol_sigma-70-like"/>
</dbReference>
<feature type="domain" description="RNA polymerase sigma-70 region 2" evidence="6">
    <location>
        <begin position="6"/>
        <end position="69"/>
    </location>
</feature>
<dbReference type="Pfam" id="PF04542">
    <property type="entry name" value="Sigma70_r2"/>
    <property type="match status" value="1"/>
</dbReference>
<evidence type="ECO:0000313" key="8">
    <source>
        <dbReference type="EMBL" id="HIT94203.1"/>
    </source>
</evidence>
<feature type="domain" description="RNA polymerase sigma factor 70 region 4 type 2" evidence="7">
    <location>
        <begin position="101"/>
        <end position="152"/>
    </location>
</feature>
<evidence type="ECO:0000259" key="7">
    <source>
        <dbReference type="Pfam" id="PF08281"/>
    </source>
</evidence>
<dbReference type="GO" id="GO:0016987">
    <property type="term" value="F:sigma factor activity"/>
    <property type="evidence" value="ECO:0007669"/>
    <property type="project" value="UniProtKB-KW"/>
</dbReference>
<dbReference type="SUPFAM" id="SSF88659">
    <property type="entry name" value="Sigma3 and sigma4 domains of RNA polymerase sigma factors"/>
    <property type="match status" value="1"/>
</dbReference>
<evidence type="ECO:0000256" key="1">
    <source>
        <dbReference type="ARBA" id="ARBA00010641"/>
    </source>
</evidence>
<dbReference type="GO" id="GO:0003677">
    <property type="term" value="F:DNA binding"/>
    <property type="evidence" value="ECO:0007669"/>
    <property type="project" value="UniProtKB-KW"/>
</dbReference>
<dbReference type="Gene3D" id="1.10.10.10">
    <property type="entry name" value="Winged helix-like DNA-binding domain superfamily/Winged helix DNA-binding domain"/>
    <property type="match status" value="1"/>
</dbReference>
<comment type="caution">
    <text evidence="8">The sequence shown here is derived from an EMBL/GenBank/DDBJ whole genome shotgun (WGS) entry which is preliminary data.</text>
</comment>
<comment type="similarity">
    <text evidence="1">Belongs to the sigma-70 factor family. ECF subfamily.</text>
</comment>
<keyword evidence="4" id="KW-0238">DNA-binding</keyword>
<dbReference type="SUPFAM" id="SSF88946">
    <property type="entry name" value="Sigma2 domain of RNA polymerase sigma factors"/>
    <property type="match status" value="1"/>
</dbReference>
<dbReference type="PANTHER" id="PTHR43133">
    <property type="entry name" value="RNA POLYMERASE ECF-TYPE SIGMA FACTO"/>
    <property type="match status" value="1"/>
</dbReference>
<dbReference type="CDD" id="cd06171">
    <property type="entry name" value="Sigma70_r4"/>
    <property type="match status" value="1"/>
</dbReference>
<dbReference type="Proteomes" id="UP000824160">
    <property type="component" value="Unassembled WGS sequence"/>
</dbReference>
<keyword evidence="3" id="KW-0731">Sigma factor</keyword>
<dbReference type="InterPro" id="IPR013325">
    <property type="entry name" value="RNA_pol_sigma_r2"/>
</dbReference>
<dbReference type="InterPro" id="IPR013249">
    <property type="entry name" value="RNA_pol_sigma70_r4_t2"/>
</dbReference>
<accession>A0A9D1H5U5</accession>
<dbReference type="InterPro" id="IPR036388">
    <property type="entry name" value="WH-like_DNA-bd_sf"/>
</dbReference>
<evidence type="ECO:0000313" key="9">
    <source>
        <dbReference type="Proteomes" id="UP000824160"/>
    </source>
</evidence>
<evidence type="ECO:0000256" key="3">
    <source>
        <dbReference type="ARBA" id="ARBA00023082"/>
    </source>
</evidence>
<dbReference type="InterPro" id="IPR007627">
    <property type="entry name" value="RNA_pol_sigma70_r2"/>
</dbReference>
<keyword evidence="5" id="KW-0804">Transcription</keyword>
<gene>
    <name evidence="8" type="ORF">IAC43_03385</name>
</gene>
<protein>
    <submittedName>
        <fullName evidence="8">Sigma-70 family RNA polymerase sigma factor</fullName>
    </submittedName>
</protein>
<dbReference type="AlphaFoldDB" id="A0A9D1H5U5"/>
<dbReference type="PANTHER" id="PTHR43133:SF8">
    <property type="entry name" value="RNA POLYMERASE SIGMA FACTOR HI_1459-RELATED"/>
    <property type="match status" value="1"/>
</dbReference>
<dbReference type="InterPro" id="IPR013324">
    <property type="entry name" value="RNA_pol_sigma_r3/r4-like"/>
</dbReference>
<name>A0A9D1H5U5_9FIRM</name>
<evidence type="ECO:0000256" key="2">
    <source>
        <dbReference type="ARBA" id="ARBA00023015"/>
    </source>
</evidence>
<keyword evidence="2" id="KW-0805">Transcription regulation</keyword>
<evidence type="ECO:0000256" key="5">
    <source>
        <dbReference type="ARBA" id="ARBA00023163"/>
    </source>
</evidence>
<reference evidence="8" key="1">
    <citation type="submission" date="2020-10" db="EMBL/GenBank/DDBJ databases">
        <authorList>
            <person name="Gilroy R."/>
        </authorList>
    </citation>
    <scope>NUCLEOTIDE SEQUENCE</scope>
    <source>
        <strain evidence="8">ChiBcec7-5410</strain>
    </source>
</reference>
<dbReference type="NCBIfam" id="TIGR02937">
    <property type="entry name" value="sigma70-ECF"/>
    <property type="match status" value="1"/>
</dbReference>
<proteinExistence type="inferred from homology"/>
<dbReference type="InterPro" id="IPR014284">
    <property type="entry name" value="RNA_pol_sigma-70_dom"/>
</dbReference>
<dbReference type="Pfam" id="PF08281">
    <property type="entry name" value="Sigma70_r4_2"/>
    <property type="match status" value="1"/>
</dbReference>
<evidence type="ECO:0000259" key="6">
    <source>
        <dbReference type="Pfam" id="PF04542"/>
    </source>
</evidence>
<dbReference type="EMBL" id="DVLW01000092">
    <property type="protein sequence ID" value="HIT94203.1"/>
    <property type="molecule type" value="Genomic_DNA"/>
</dbReference>
<evidence type="ECO:0000256" key="4">
    <source>
        <dbReference type="ARBA" id="ARBA00023125"/>
    </source>
</evidence>